<dbReference type="AlphaFoldDB" id="A0A8R7TG47"/>
<accession>A0A8R7TG47</accession>
<dbReference type="Proteomes" id="UP000015106">
    <property type="component" value="Chromosome 2"/>
</dbReference>
<dbReference type="Gramene" id="TuG1812G0200002209.01.T01">
    <property type="protein sequence ID" value="TuG1812G0200002209.01.T01.cds396618"/>
    <property type="gene ID" value="TuG1812G0200002209.01"/>
</dbReference>
<keyword evidence="3" id="KW-1185">Reference proteome</keyword>
<dbReference type="Gramene" id="TuG1812G0200002209.01.T03">
    <property type="protein sequence ID" value="TuG1812G0200002209.01.T03.cds396618"/>
    <property type="gene ID" value="TuG1812G0200002209.01"/>
</dbReference>
<feature type="compositionally biased region" description="Low complexity" evidence="1">
    <location>
        <begin position="68"/>
        <end position="77"/>
    </location>
</feature>
<reference evidence="3" key="1">
    <citation type="journal article" date="2013" name="Nature">
        <title>Draft genome of the wheat A-genome progenitor Triticum urartu.</title>
        <authorList>
            <person name="Ling H.Q."/>
            <person name="Zhao S."/>
            <person name="Liu D."/>
            <person name="Wang J."/>
            <person name="Sun H."/>
            <person name="Zhang C."/>
            <person name="Fan H."/>
            <person name="Li D."/>
            <person name="Dong L."/>
            <person name="Tao Y."/>
            <person name="Gao C."/>
            <person name="Wu H."/>
            <person name="Li Y."/>
            <person name="Cui Y."/>
            <person name="Guo X."/>
            <person name="Zheng S."/>
            <person name="Wang B."/>
            <person name="Yu K."/>
            <person name="Liang Q."/>
            <person name="Yang W."/>
            <person name="Lou X."/>
            <person name="Chen J."/>
            <person name="Feng M."/>
            <person name="Jian J."/>
            <person name="Zhang X."/>
            <person name="Luo G."/>
            <person name="Jiang Y."/>
            <person name="Liu J."/>
            <person name="Wang Z."/>
            <person name="Sha Y."/>
            <person name="Zhang B."/>
            <person name="Wu H."/>
            <person name="Tang D."/>
            <person name="Shen Q."/>
            <person name="Xue P."/>
            <person name="Zou S."/>
            <person name="Wang X."/>
            <person name="Liu X."/>
            <person name="Wang F."/>
            <person name="Yang Y."/>
            <person name="An X."/>
            <person name="Dong Z."/>
            <person name="Zhang K."/>
            <person name="Zhang X."/>
            <person name="Luo M.C."/>
            <person name="Dvorak J."/>
            <person name="Tong Y."/>
            <person name="Wang J."/>
            <person name="Yang H."/>
            <person name="Li Z."/>
            <person name="Wang D."/>
            <person name="Zhang A."/>
            <person name="Wang J."/>
        </authorList>
    </citation>
    <scope>NUCLEOTIDE SEQUENCE</scope>
    <source>
        <strain evidence="3">cv. G1812</strain>
    </source>
</reference>
<reference evidence="2" key="3">
    <citation type="submission" date="2022-06" db="UniProtKB">
        <authorList>
            <consortium name="EnsemblPlants"/>
        </authorList>
    </citation>
    <scope>IDENTIFICATION</scope>
</reference>
<protein>
    <submittedName>
        <fullName evidence="2">Uncharacterized protein</fullName>
    </submittedName>
</protein>
<dbReference type="EnsemblPlants" id="TuG1812G0200002209.01.T03">
    <property type="protein sequence ID" value="TuG1812G0200002209.01.T03.cds396618"/>
    <property type="gene ID" value="TuG1812G0200002209.01"/>
</dbReference>
<organism evidence="2 3">
    <name type="scientific">Triticum urartu</name>
    <name type="common">Red wild einkorn</name>
    <name type="synonym">Crithodium urartu</name>
    <dbReference type="NCBI Taxonomy" id="4572"/>
    <lineage>
        <taxon>Eukaryota</taxon>
        <taxon>Viridiplantae</taxon>
        <taxon>Streptophyta</taxon>
        <taxon>Embryophyta</taxon>
        <taxon>Tracheophyta</taxon>
        <taxon>Spermatophyta</taxon>
        <taxon>Magnoliopsida</taxon>
        <taxon>Liliopsida</taxon>
        <taxon>Poales</taxon>
        <taxon>Poaceae</taxon>
        <taxon>BOP clade</taxon>
        <taxon>Pooideae</taxon>
        <taxon>Triticodae</taxon>
        <taxon>Triticeae</taxon>
        <taxon>Triticinae</taxon>
        <taxon>Triticum</taxon>
    </lineage>
</organism>
<sequence length="133" mass="14409">MVLFSGEALRRWQSPSPCRGSSRPPTPSTASLAADQRRHHATHCHHHATHCRHPAVLSLCQLPPPPRRNQSPSRPLPIYAQPPSPHAASCVASIMPSVASLAGAPAASTILWSHRRCHRLSRSCFLIATVKGD</sequence>
<dbReference type="EnsemblPlants" id="TuG1812G0200002209.01.T02">
    <property type="protein sequence ID" value="TuG1812G0200002209.01.T02.cds396618"/>
    <property type="gene ID" value="TuG1812G0200002209.01"/>
</dbReference>
<dbReference type="Gramene" id="TuG1812G0200002209.01.T02">
    <property type="protein sequence ID" value="TuG1812G0200002209.01.T02.cds396618"/>
    <property type="gene ID" value="TuG1812G0200002209.01"/>
</dbReference>
<feature type="region of interest" description="Disordered" evidence="1">
    <location>
        <begin position="62"/>
        <end position="86"/>
    </location>
</feature>
<reference evidence="2" key="2">
    <citation type="submission" date="2018-03" db="EMBL/GenBank/DDBJ databases">
        <title>The Triticum urartu genome reveals the dynamic nature of wheat genome evolution.</title>
        <authorList>
            <person name="Ling H."/>
            <person name="Ma B."/>
            <person name="Shi X."/>
            <person name="Liu H."/>
            <person name="Dong L."/>
            <person name="Sun H."/>
            <person name="Cao Y."/>
            <person name="Gao Q."/>
            <person name="Zheng S."/>
            <person name="Li Y."/>
            <person name="Yu Y."/>
            <person name="Du H."/>
            <person name="Qi M."/>
            <person name="Li Y."/>
            <person name="Yu H."/>
            <person name="Cui Y."/>
            <person name="Wang N."/>
            <person name="Chen C."/>
            <person name="Wu H."/>
            <person name="Zhao Y."/>
            <person name="Zhang J."/>
            <person name="Li Y."/>
            <person name="Zhou W."/>
            <person name="Zhang B."/>
            <person name="Hu W."/>
            <person name="Eijk M."/>
            <person name="Tang J."/>
            <person name="Witsenboer H."/>
            <person name="Zhao S."/>
            <person name="Li Z."/>
            <person name="Zhang A."/>
            <person name="Wang D."/>
            <person name="Liang C."/>
        </authorList>
    </citation>
    <scope>NUCLEOTIDE SEQUENCE [LARGE SCALE GENOMIC DNA]</scope>
    <source>
        <strain evidence="2">cv. G1812</strain>
    </source>
</reference>
<evidence type="ECO:0000313" key="3">
    <source>
        <dbReference type="Proteomes" id="UP000015106"/>
    </source>
</evidence>
<dbReference type="EnsemblPlants" id="TuG1812G0200002209.01.T01">
    <property type="protein sequence ID" value="TuG1812G0200002209.01.T01.cds396618"/>
    <property type="gene ID" value="TuG1812G0200002209.01"/>
</dbReference>
<feature type="region of interest" description="Disordered" evidence="1">
    <location>
        <begin position="1"/>
        <end position="45"/>
    </location>
</feature>
<evidence type="ECO:0000313" key="2">
    <source>
        <dbReference type="EnsemblPlants" id="TuG1812G0200002209.01.T03.cds396618"/>
    </source>
</evidence>
<evidence type="ECO:0000256" key="1">
    <source>
        <dbReference type="SAM" id="MobiDB-lite"/>
    </source>
</evidence>
<proteinExistence type="predicted"/>
<name>A0A8R7TG47_TRIUA</name>
<feature type="compositionally biased region" description="Low complexity" evidence="1">
    <location>
        <begin position="14"/>
        <end position="23"/>
    </location>
</feature>